<evidence type="ECO:0000313" key="7">
    <source>
        <dbReference type="Proteomes" id="UP000646365"/>
    </source>
</evidence>
<dbReference type="EC" id="4.2.99.-" evidence="5"/>
<dbReference type="GO" id="GO:0046677">
    <property type="term" value="P:response to antibiotic"/>
    <property type="evidence" value="ECO:0007669"/>
    <property type="project" value="UniProtKB-UniRule"/>
</dbReference>
<comment type="cofactor">
    <cofactor evidence="5">
        <name>Mg(2+)</name>
        <dbReference type="ChEBI" id="CHEBI:18420"/>
    </cofactor>
</comment>
<gene>
    <name evidence="6" type="ORF">GCM10011611_26160</name>
</gene>
<evidence type="ECO:0000256" key="4">
    <source>
        <dbReference type="ARBA" id="ARBA00023251"/>
    </source>
</evidence>
<keyword evidence="7" id="KW-1185">Reference proteome</keyword>
<dbReference type="PANTHER" id="PTHR40274:SF3">
    <property type="entry name" value="VIRGINIAMYCIN B LYASE"/>
    <property type="match status" value="1"/>
</dbReference>
<keyword evidence="6" id="KW-0378">Hydrolase</keyword>
<accession>A0A8J2YUT8</accession>
<dbReference type="GO" id="GO:0000287">
    <property type="term" value="F:magnesium ion binding"/>
    <property type="evidence" value="ECO:0007669"/>
    <property type="project" value="UniProtKB-UniRule"/>
</dbReference>
<reference evidence="6" key="2">
    <citation type="submission" date="2020-09" db="EMBL/GenBank/DDBJ databases">
        <authorList>
            <person name="Sun Q."/>
            <person name="Zhou Y."/>
        </authorList>
    </citation>
    <scope>NUCLEOTIDE SEQUENCE</scope>
    <source>
        <strain evidence="6">CGMCC 1.15725</strain>
    </source>
</reference>
<evidence type="ECO:0000256" key="3">
    <source>
        <dbReference type="ARBA" id="ARBA00023239"/>
    </source>
</evidence>
<dbReference type="InterPro" id="IPR051344">
    <property type="entry name" value="Vgb"/>
</dbReference>
<comment type="subunit">
    <text evidence="5">Monomer.</text>
</comment>
<name>A0A8J2YUT8_9PROT</name>
<dbReference type="Pfam" id="PF24684">
    <property type="entry name" value="Vgb_lyase"/>
    <property type="match status" value="1"/>
</dbReference>
<dbReference type="SUPFAM" id="SSF63829">
    <property type="entry name" value="Calcium-dependent phosphotriesterase"/>
    <property type="match status" value="1"/>
</dbReference>
<comment type="similarity">
    <text evidence="5">Belongs to the Vgb family.</text>
</comment>
<comment type="caution">
    <text evidence="6">The sequence shown here is derived from an EMBL/GenBank/DDBJ whole genome shotgun (WGS) entry which is preliminary data.</text>
</comment>
<protein>
    <recommendedName>
        <fullName evidence="5">Virginiamycin B lyase</fullName>
        <ecNumber evidence="5">4.2.99.-</ecNumber>
    </recommendedName>
    <alternativeName>
        <fullName evidence="5">Streptogramin B lyase</fullName>
    </alternativeName>
</protein>
<evidence type="ECO:0000256" key="2">
    <source>
        <dbReference type="ARBA" id="ARBA00022842"/>
    </source>
</evidence>
<evidence type="ECO:0000256" key="1">
    <source>
        <dbReference type="ARBA" id="ARBA00022723"/>
    </source>
</evidence>
<dbReference type="InterPro" id="IPR015943">
    <property type="entry name" value="WD40/YVTN_repeat-like_dom_sf"/>
</dbReference>
<dbReference type="GO" id="GO:0016835">
    <property type="term" value="F:carbon-oxygen lyase activity"/>
    <property type="evidence" value="ECO:0007669"/>
    <property type="project" value="UniProtKB-UniRule"/>
</dbReference>
<keyword evidence="1 5" id="KW-0479">Metal-binding</keyword>
<dbReference type="AlphaFoldDB" id="A0A8J2YUT8"/>
<dbReference type="Proteomes" id="UP000646365">
    <property type="component" value="Unassembled WGS sequence"/>
</dbReference>
<dbReference type="EMBL" id="BMJQ01000006">
    <property type="protein sequence ID" value="GGF19056.1"/>
    <property type="molecule type" value="Genomic_DNA"/>
</dbReference>
<evidence type="ECO:0000313" key="6">
    <source>
        <dbReference type="EMBL" id="GGF19056.1"/>
    </source>
</evidence>
<dbReference type="GO" id="GO:0016787">
    <property type="term" value="F:hydrolase activity"/>
    <property type="evidence" value="ECO:0007669"/>
    <property type="project" value="UniProtKB-KW"/>
</dbReference>
<dbReference type="GO" id="GO:0017001">
    <property type="term" value="P:antibiotic catabolic process"/>
    <property type="evidence" value="ECO:0007669"/>
    <property type="project" value="UniProtKB-UniRule"/>
</dbReference>
<dbReference type="InterPro" id="IPR011217">
    <property type="entry name" value="Vgb_bact"/>
</dbReference>
<dbReference type="GO" id="GO:0030288">
    <property type="term" value="C:outer membrane-bounded periplasmic space"/>
    <property type="evidence" value="ECO:0007669"/>
    <property type="project" value="TreeGrafter"/>
</dbReference>
<dbReference type="Gene3D" id="2.130.10.10">
    <property type="entry name" value="YVTN repeat-like/Quinoprotein amine dehydrogenase"/>
    <property type="match status" value="1"/>
</dbReference>
<reference evidence="6" key="1">
    <citation type="journal article" date="2014" name="Int. J. Syst. Evol. Microbiol.">
        <title>Complete genome sequence of Corynebacterium casei LMG S-19264T (=DSM 44701T), isolated from a smear-ripened cheese.</title>
        <authorList>
            <consortium name="US DOE Joint Genome Institute (JGI-PGF)"/>
            <person name="Walter F."/>
            <person name="Albersmeier A."/>
            <person name="Kalinowski J."/>
            <person name="Ruckert C."/>
        </authorList>
    </citation>
    <scope>NUCLEOTIDE SEQUENCE</scope>
    <source>
        <strain evidence="6">CGMCC 1.15725</strain>
    </source>
</reference>
<comment type="function">
    <text evidence="5">Inactivates the type B streptogramin antibiotics by linearizing the lactone ring at the ester linkage, generating a free phenylglycine carboxylate and converting the threonyl moiety into 2-amino-butenoic acid.</text>
</comment>
<proteinExistence type="inferred from homology"/>
<dbReference type="RefSeq" id="WP_189046356.1">
    <property type="nucleotide sequence ID" value="NZ_BMJQ01000006.1"/>
</dbReference>
<sequence length="323" mass="34223">MMGARAILLAVVLLAGLLSVDRSARAEITAAEYPLPAGVGAHDVAPAAVGAVWFTAQMQGALGRLDPATGHVELLPLGKDSAPHGVIVGPDGAAWVTDGGSNAILRVDGTTRAISRFPLPSGRNYANLNTAVLDPAGILWFTGQDGVYGRLEPKSGAMKLWEAPRGPGPYGITRTAAGVFFASLAGNYLGRIDPATGTATVLEPPTPRAGPRRAWADSHGLIWISEWNAGNVARYDPANGQWRSWHLPGAHPQAYAVFVDDRDVVWLSDWGANAIVRFDPATERFQAFPFKSAGADVRQLLGRPGEVWGAESALDRLIVLKTR</sequence>
<organism evidence="6 7">
    <name type="scientific">Aliidongia dinghuensis</name>
    <dbReference type="NCBI Taxonomy" id="1867774"/>
    <lineage>
        <taxon>Bacteria</taxon>
        <taxon>Pseudomonadati</taxon>
        <taxon>Pseudomonadota</taxon>
        <taxon>Alphaproteobacteria</taxon>
        <taxon>Rhodospirillales</taxon>
        <taxon>Dongiaceae</taxon>
        <taxon>Aliidongia</taxon>
    </lineage>
</organism>
<keyword evidence="4 5" id="KW-0046">Antibiotic resistance</keyword>
<keyword evidence="3 5" id="KW-0456">Lyase</keyword>
<keyword evidence="2 5" id="KW-0460">Magnesium</keyword>
<dbReference type="PANTHER" id="PTHR40274">
    <property type="entry name" value="VIRGINIAMYCIN B LYASE"/>
    <property type="match status" value="1"/>
</dbReference>
<dbReference type="PIRSF" id="PIRSF026412">
    <property type="entry name" value="Streptogrm_lyase"/>
    <property type="match status" value="1"/>
</dbReference>
<evidence type="ECO:0000256" key="5">
    <source>
        <dbReference type="PIRNR" id="PIRNR026412"/>
    </source>
</evidence>